<comment type="catalytic activity">
    <reaction evidence="1">
        <text>Hydrolysis of terminal, non-reducing alpha-D-galactose residues in alpha-D-galactosides, including galactose oligosaccharides, galactomannans and galactolipids.</text>
        <dbReference type="EC" id="3.2.1.22"/>
    </reaction>
</comment>
<evidence type="ECO:0000256" key="4">
    <source>
        <dbReference type="ARBA" id="ARBA00023295"/>
    </source>
</evidence>
<dbReference type="EMBL" id="FMCX01000005">
    <property type="protein sequence ID" value="SCF27221.1"/>
    <property type="molecule type" value="Genomic_DNA"/>
</dbReference>
<dbReference type="PANTHER" id="PTHR43053">
    <property type="entry name" value="GLYCOSIDASE FAMILY 31"/>
    <property type="match status" value="1"/>
</dbReference>
<dbReference type="Proteomes" id="UP000199504">
    <property type="component" value="Unassembled WGS sequence"/>
</dbReference>
<feature type="domain" description="Glycosyl hydrolase family 36 C-terminal" evidence="5">
    <location>
        <begin position="615"/>
        <end position="692"/>
    </location>
</feature>
<keyword evidence="3" id="KW-0378">Hydrolase</keyword>
<dbReference type="InterPro" id="IPR031704">
    <property type="entry name" value="Glyco_hydro_36_N"/>
</dbReference>
<evidence type="ECO:0000259" key="5">
    <source>
        <dbReference type="Pfam" id="PF16874"/>
    </source>
</evidence>
<evidence type="ECO:0000256" key="2">
    <source>
        <dbReference type="ARBA" id="ARBA00012755"/>
    </source>
</evidence>
<dbReference type="SUPFAM" id="SSF51445">
    <property type="entry name" value="(Trans)glycosidases"/>
    <property type="match status" value="1"/>
</dbReference>
<evidence type="ECO:0000256" key="1">
    <source>
        <dbReference type="ARBA" id="ARBA00001255"/>
    </source>
</evidence>
<reference evidence="8" key="1">
    <citation type="submission" date="2016-06" db="EMBL/GenBank/DDBJ databases">
        <authorList>
            <person name="Varghese N."/>
            <person name="Submissions Spin"/>
        </authorList>
    </citation>
    <scope>NUCLEOTIDE SEQUENCE [LARGE SCALE GENOMIC DNA]</scope>
    <source>
        <strain evidence="8">DSM 44830</strain>
    </source>
</reference>
<dbReference type="PRINTS" id="PR00743">
    <property type="entry name" value="GLHYDRLASE36"/>
</dbReference>
<evidence type="ECO:0000259" key="6">
    <source>
        <dbReference type="Pfam" id="PF16875"/>
    </source>
</evidence>
<dbReference type="InterPro" id="IPR013785">
    <property type="entry name" value="Aldolase_TIM"/>
</dbReference>
<accession>A0A1C4Z3N2</accession>
<dbReference type="InterPro" id="IPR038417">
    <property type="entry name" value="Alpga-gal_N_sf"/>
</dbReference>
<evidence type="ECO:0000256" key="3">
    <source>
        <dbReference type="ARBA" id="ARBA00022801"/>
    </source>
</evidence>
<dbReference type="OrthoDB" id="9758822at2"/>
<sequence>MPLAPDIVHLRRGGVSVVVDLTDGRLPRILHWGADLGALDHEQLADLRSATLPTIGDSAVTYPQPVPVIPQLAEGWLGRPGVTGNRGGRAFAPWFRDAANTTTDDRVESVATDPDSALRIALRLDLSAEGVLSLSAELRNDGTEPYALDGVELALPLPDTAGELLDLSGRWALERVPQRHPLPIGTWLRESRGGKPGLDHSTIFAAGEAGFGFERGAVWTAHLAWSGNQLLAAERTPAGTRHLRAGEILLSGELTLQPGQSYAAPTVHGVWGDGLNEVTHRMHRMLRARPAHPKSARPVLSNTWEAVYFDHDLAKLRRFAERSADLGIERFVLDDGWFTGRRDDTSSLGDWDVDPVVWPDGLDGLADHVHGLGLQFGLWFEPEMVNLDSELARAHPDWIFDGGHGPGLPSRYQHVLDLGNPDAYAHVLGKVSALVDRLGIDYIKWDHNRYLTDAGHSGSGRAGVHEQTLAAYAMMDELRRRHPGLEIESCASGGGRIDLGVLHRTDRVWPSDCNDPHERVDIQRWTGVLVPPELQGTHIGAEDSHTTHRVAPLDFRAATAFWGNLGVELDLTELDDDTFAHVRRWVDAHKQHRSLLHTGRTVRADTGADVRLDGVVAVDGSEAIFGFTVLSRTATWPPARLRFPGLDPERRYRVTEFAPGVPVPAGQRPPWLDAGVRTTGRALHVHGLEAPSLDPDRTVLFRIEAV</sequence>
<dbReference type="EC" id="3.2.1.22" evidence="2"/>
<dbReference type="InterPro" id="IPR002252">
    <property type="entry name" value="Glyco_hydro_36"/>
</dbReference>
<dbReference type="Pfam" id="PF02065">
    <property type="entry name" value="Melibiase"/>
    <property type="match status" value="1"/>
</dbReference>
<dbReference type="Pfam" id="PF16874">
    <property type="entry name" value="Glyco_hydro_36C"/>
    <property type="match status" value="1"/>
</dbReference>
<dbReference type="Gene3D" id="3.20.20.70">
    <property type="entry name" value="Aldolase class I"/>
    <property type="match status" value="1"/>
</dbReference>
<protein>
    <recommendedName>
        <fullName evidence="2">alpha-galactosidase</fullName>
        <ecNumber evidence="2">3.2.1.22</ecNumber>
    </recommendedName>
</protein>
<dbReference type="Gene3D" id="2.70.98.60">
    <property type="entry name" value="alpha-galactosidase from lactobacil brevis"/>
    <property type="match status" value="1"/>
</dbReference>
<evidence type="ECO:0000313" key="8">
    <source>
        <dbReference type="Proteomes" id="UP000199504"/>
    </source>
</evidence>
<keyword evidence="4" id="KW-0326">Glycosidase</keyword>
<feature type="domain" description="Glycosyl hydrolase family 36 N-terminal" evidence="6">
    <location>
        <begin position="26"/>
        <end position="256"/>
    </location>
</feature>
<dbReference type="AlphaFoldDB" id="A0A1C4Z3N2"/>
<dbReference type="InterPro" id="IPR017853">
    <property type="entry name" value="GH"/>
</dbReference>
<proteinExistence type="predicted"/>
<dbReference type="Pfam" id="PF16875">
    <property type="entry name" value="Glyco_hydro_36N"/>
    <property type="match status" value="1"/>
</dbReference>
<dbReference type="PANTHER" id="PTHR43053:SF3">
    <property type="entry name" value="ALPHA-GALACTOSIDASE C-RELATED"/>
    <property type="match status" value="1"/>
</dbReference>
<evidence type="ECO:0000313" key="7">
    <source>
        <dbReference type="EMBL" id="SCF27221.1"/>
    </source>
</evidence>
<name>A0A1C4Z3N2_9ACTN</name>
<dbReference type="PROSITE" id="PS00512">
    <property type="entry name" value="ALPHA_GALACTOSIDASE"/>
    <property type="match status" value="1"/>
</dbReference>
<dbReference type="GO" id="GO:0004557">
    <property type="term" value="F:alpha-galactosidase activity"/>
    <property type="evidence" value="ECO:0007669"/>
    <property type="project" value="UniProtKB-EC"/>
</dbReference>
<dbReference type="InterPro" id="IPR013780">
    <property type="entry name" value="Glyco_hydro_b"/>
</dbReference>
<dbReference type="Gene3D" id="2.60.40.1180">
    <property type="entry name" value="Golgi alpha-mannosidase II"/>
    <property type="match status" value="1"/>
</dbReference>
<dbReference type="InterPro" id="IPR031705">
    <property type="entry name" value="Glyco_hydro_36_C"/>
</dbReference>
<dbReference type="InterPro" id="IPR000111">
    <property type="entry name" value="Glyco_hydro_27/36_CS"/>
</dbReference>
<dbReference type="CDD" id="cd14791">
    <property type="entry name" value="GH36"/>
    <property type="match status" value="1"/>
</dbReference>
<dbReference type="RefSeq" id="WP_091609716.1">
    <property type="nucleotide sequence ID" value="NZ_FMCX01000005.1"/>
</dbReference>
<organism evidence="7 8">
    <name type="scientific">Micromonospora mirobrigensis</name>
    <dbReference type="NCBI Taxonomy" id="262898"/>
    <lineage>
        <taxon>Bacteria</taxon>
        <taxon>Bacillati</taxon>
        <taxon>Actinomycetota</taxon>
        <taxon>Actinomycetes</taxon>
        <taxon>Micromonosporales</taxon>
        <taxon>Micromonosporaceae</taxon>
        <taxon>Micromonospora</taxon>
    </lineage>
</organism>
<dbReference type="InterPro" id="IPR050985">
    <property type="entry name" value="Alpha-glycosidase_related"/>
</dbReference>
<gene>
    <name evidence="7" type="ORF">GA0070564_10513</name>
</gene>
<dbReference type="STRING" id="262898.GA0070564_10513"/>
<dbReference type="FunFam" id="3.20.20.70:FF:000118">
    <property type="entry name" value="Alpha-galactosidase"/>
    <property type="match status" value="1"/>
</dbReference>
<dbReference type="GO" id="GO:0016052">
    <property type="term" value="P:carbohydrate catabolic process"/>
    <property type="evidence" value="ECO:0007669"/>
    <property type="project" value="InterPro"/>
</dbReference>
<keyword evidence="8" id="KW-1185">Reference proteome</keyword>